<feature type="chain" id="PRO_5007818709" evidence="1">
    <location>
        <begin position="26"/>
        <end position="83"/>
    </location>
</feature>
<dbReference type="EMBL" id="AP014809">
    <property type="protein sequence ID" value="BAU93603.1"/>
    <property type="molecule type" value="Genomic_DNA"/>
</dbReference>
<accession>A0A160PLL3</accession>
<dbReference type="Proteomes" id="UP000218288">
    <property type="component" value="Chromosome"/>
</dbReference>
<proteinExistence type="predicted"/>
<evidence type="ECO:0000313" key="3">
    <source>
        <dbReference type="Proteomes" id="UP000218288"/>
    </source>
</evidence>
<sequence length="83" mass="8505">MSKTLVSLTAAALALTALATASARADETGIAHNVKTVGALTLETRGLATSDLSVHRQGGFALPGSVQWIVTPATDVRTRQAAF</sequence>
<evidence type="ECO:0000256" key="1">
    <source>
        <dbReference type="SAM" id="SignalP"/>
    </source>
</evidence>
<name>A0A160PLL3_9HYPH</name>
<evidence type="ECO:0000313" key="2">
    <source>
        <dbReference type="EMBL" id="BAU93603.1"/>
    </source>
</evidence>
<reference evidence="2 3" key="1">
    <citation type="journal article" date="2016" name="Genome Announc.">
        <title>Complete Genome Sequence of Methylobacterium populi P-1M, Isolated from Pink-Pigmented Household Biofilm.</title>
        <authorList>
            <person name="Morohoshi T."/>
            <person name="Ikeda T."/>
        </authorList>
    </citation>
    <scope>NUCLEOTIDE SEQUENCE [LARGE SCALE GENOMIC DNA]</scope>
    <source>
        <strain evidence="2 3">P-1M</strain>
    </source>
</reference>
<dbReference type="RefSeq" id="WP_017483591.1">
    <property type="nucleotide sequence ID" value="NZ_AP014809.1"/>
</dbReference>
<keyword evidence="1" id="KW-0732">Signal</keyword>
<organism evidence="2 3">
    <name type="scientific">Methylorubrum populi</name>
    <dbReference type="NCBI Taxonomy" id="223967"/>
    <lineage>
        <taxon>Bacteria</taxon>
        <taxon>Pseudomonadati</taxon>
        <taxon>Pseudomonadota</taxon>
        <taxon>Alphaproteobacteria</taxon>
        <taxon>Hyphomicrobiales</taxon>
        <taxon>Methylobacteriaceae</taxon>
        <taxon>Methylorubrum</taxon>
    </lineage>
</organism>
<feature type="signal peptide" evidence="1">
    <location>
        <begin position="1"/>
        <end position="25"/>
    </location>
</feature>
<dbReference type="AlphaFoldDB" id="A0A160PLL3"/>
<gene>
    <name evidence="2" type="ORF">MPPM_4998</name>
</gene>
<protein>
    <submittedName>
        <fullName evidence="2">Uncharacterized protein</fullName>
    </submittedName>
</protein>
<dbReference type="OrthoDB" id="8004474at2"/>